<dbReference type="Pfam" id="PF04011">
    <property type="entry name" value="LemA"/>
    <property type="match status" value="1"/>
</dbReference>
<comment type="subcellular location">
    <subcellularLocation>
        <location evidence="1">Membrane</location>
        <topology evidence="1">Single-pass membrane protein</topology>
    </subcellularLocation>
</comment>
<sequence length="185" mass="20134">MILIAVFVLVLLLVFVGLFFATGLNKLRTQRVSVDEASAGIDVQLTRRAELIPNLIETVRGYMGHERDTLEAVTKARTDAQTASTIGEKSAADGEMRQALANVFAVAEGYPDLKASANFQQLQGELGRTEDLLAFARQYYNDACAKLNRTLVTIPWSFLAGMSGVEKGVFYDAPDANTAPPQVSF</sequence>
<evidence type="ECO:0000313" key="8">
    <source>
        <dbReference type="EMBL" id="CAB4889396.1"/>
    </source>
</evidence>
<evidence type="ECO:0000313" key="6">
    <source>
        <dbReference type="EMBL" id="CAB4546469.1"/>
    </source>
</evidence>
<keyword evidence="3" id="KW-0812">Transmembrane</keyword>
<dbReference type="EMBL" id="CAFBMG010000005">
    <property type="protein sequence ID" value="CAB4889396.1"/>
    <property type="molecule type" value="Genomic_DNA"/>
</dbReference>
<dbReference type="EMBL" id="CAEZYU010000091">
    <property type="protein sequence ID" value="CAB4752364.1"/>
    <property type="molecule type" value="Genomic_DNA"/>
</dbReference>
<dbReference type="GO" id="GO:0016020">
    <property type="term" value="C:membrane"/>
    <property type="evidence" value="ECO:0007669"/>
    <property type="project" value="UniProtKB-SubCell"/>
</dbReference>
<keyword evidence="4" id="KW-1133">Transmembrane helix</keyword>
<keyword evidence="5" id="KW-0472">Membrane</keyword>
<evidence type="ECO:0000313" key="7">
    <source>
        <dbReference type="EMBL" id="CAB4752364.1"/>
    </source>
</evidence>
<gene>
    <name evidence="6" type="ORF">UFOPK1358_01343</name>
    <name evidence="7" type="ORF">UFOPK2766_01731</name>
    <name evidence="8" type="ORF">UFOPK3519_00120</name>
</gene>
<evidence type="ECO:0000256" key="3">
    <source>
        <dbReference type="ARBA" id="ARBA00022692"/>
    </source>
</evidence>
<dbReference type="InterPro" id="IPR007156">
    <property type="entry name" value="MamQ_LemA"/>
</dbReference>
<dbReference type="PANTHER" id="PTHR34478">
    <property type="entry name" value="PROTEIN LEMA"/>
    <property type="match status" value="1"/>
</dbReference>
<reference evidence="6" key="1">
    <citation type="submission" date="2020-05" db="EMBL/GenBank/DDBJ databases">
        <authorList>
            <person name="Chiriac C."/>
            <person name="Salcher M."/>
            <person name="Ghai R."/>
            <person name="Kavagutti S V."/>
        </authorList>
    </citation>
    <scope>NUCLEOTIDE SEQUENCE</scope>
</reference>
<evidence type="ECO:0000256" key="5">
    <source>
        <dbReference type="ARBA" id="ARBA00023136"/>
    </source>
</evidence>
<dbReference type="AlphaFoldDB" id="A0A6J6C786"/>
<proteinExistence type="inferred from homology"/>
<evidence type="ECO:0000256" key="4">
    <source>
        <dbReference type="ARBA" id="ARBA00022989"/>
    </source>
</evidence>
<dbReference type="InterPro" id="IPR023353">
    <property type="entry name" value="LemA-like_dom_sf"/>
</dbReference>
<organism evidence="6">
    <name type="scientific">freshwater metagenome</name>
    <dbReference type="NCBI Taxonomy" id="449393"/>
    <lineage>
        <taxon>unclassified sequences</taxon>
        <taxon>metagenomes</taxon>
        <taxon>ecological metagenomes</taxon>
    </lineage>
</organism>
<dbReference type="Gene3D" id="1.20.1440.20">
    <property type="entry name" value="LemA-like domain"/>
    <property type="match status" value="1"/>
</dbReference>
<name>A0A6J6C786_9ZZZZ</name>
<evidence type="ECO:0000256" key="1">
    <source>
        <dbReference type="ARBA" id="ARBA00004167"/>
    </source>
</evidence>
<dbReference type="EMBL" id="CAEZSF010000140">
    <property type="protein sequence ID" value="CAB4546469.1"/>
    <property type="molecule type" value="Genomic_DNA"/>
</dbReference>
<accession>A0A6J6C786</accession>
<evidence type="ECO:0000256" key="2">
    <source>
        <dbReference type="ARBA" id="ARBA00008854"/>
    </source>
</evidence>
<dbReference type="PANTHER" id="PTHR34478:SF1">
    <property type="entry name" value="PROTEIN LEMA"/>
    <property type="match status" value="1"/>
</dbReference>
<dbReference type="SUPFAM" id="SSF140478">
    <property type="entry name" value="LemA-like"/>
    <property type="match status" value="1"/>
</dbReference>
<protein>
    <submittedName>
        <fullName evidence="6">Unannotated protein</fullName>
    </submittedName>
</protein>
<comment type="similarity">
    <text evidence="2">Belongs to the LemA family.</text>
</comment>